<evidence type="ECO:0008006" key="4">
    <source>
        <dbReference type="Google" id="ProtNLM"/>
    </source>
</evidence>
<keyword evidence="3" id="KW-1185">Reference proteome</keyword>
<sequence>MAQPPRTAVLSIDLGSTSLRAALLELPRRNEPHAQIWHRVLNPNHEGHYIRFKAYEWPIMFDLGALNSESSPRPVWQRRHVVASPSFLSAKYSMYFLAKAKEMQEQYCVIGPQFPREHPGLEKILNKGMLELFTAVKVVVDRLLEQAHLRIGRVALSIPSQWDQRFQTVYENLISSVFHVPVDQIAFVKEVEAIAHYMFKDERSYLHRRKRAYDQERVIFIDLGGHSTRIAKRMPGRRGRDLPAQALKDLAAQINAAQRGVIGPDRRQDFDFMFREGAAQSLTLPHRTIRNCFKEAFKRPLAAIMEQVNTLASGKGGLLVLSGGSSLIGCLQNHVRDLCLAVDLPHEPIFVETDDREGSGHKVFAGAGYAVAQGITARMFMAQGAAFALQRKLGSEDEFTQLLLHEDQQQASFDFRTSGKDDWVIICDPLFGSRPGVNAPDDGAVRYGNAYDVAVLGKLRRGTWKIDMSWHDPKSGHKHAIFGSDDHHKCESPIGNLCVQIRLWYGGRKPRGQPDKKNEFLKTLYTNVYMEYGSNCAFFDIEDDNKRTLANICEPFRKFNPNSDESESDSDESLQRPKRRRTASRRLPSRRGRGQRGRGGRGGRAAAGRGTARDSSTVKDQPQRAVELQQLDQSQFVVIASSPEPQPTRSSPHQADNGSGNPSQVSTEEASLQMTHVGTRSRISGQPVPLANGKCVADDRRSHDATRQTTGSARPSRVSQRSLGLSPASDAQAAQDPGNSNSPNAHNLHGMHNPAGSDPEDDRVFSYMAAQYQRDKSSTTRGVEADKGAAVTFPSPVIPAHLQLHEEATTMAVTHDQSNGTSPSTPMSSSAARQFLSRTRKSSRPLAHFAQILCTPDLDSAVDASDQLHDGYREQEDAQRTPLPGHSPSKTHVGGITTILSYIPGLRSTDE</sequence>
<accession>A0A9P8Y0B7</accession>
<dbReference type="OrthoDB" id="3819888at2759"/>
<protein>
    <recommendedName>
        <fullName evidence="4">Actin-like ATPase domain-containing protein</fullName>
    </recommendedName>
</protein>
<evidence type="ECO:0000313" key="3">
    <source>
        <dbReference type="Proteomes" id="UP000756346"/>
    </source>
</evidence>
<feature type="region of interest" description="Disordered" evidence="1">
    <location>
        <begin position="874"/>
        <end position="893"/>
    </location>
</feature>
<feature type="region of interest" description="Disordered" evidence="1">
    <location>
        <begin position="642"/>
        <end position="762"/>
    </location>
</feature>
<dbReference type="Proteomes" id="UP000756346">
    <property type="component" value="Unassembled WGS sequence"/>
</dbReference>
<dbReference type="RefSeq" id="XP_046008461.1">
    <property type="nucleotide sequence ID" value="XM_046162709.1"/>
</dbReference>
<evidence type="ECO:0000313" key="2">
    <source>
        <dbReference type="EMBL" id="KAH7024913.1"/>
    </source>
</evidence>
<feature type="compositionally biased region" description="Polar residues" evidence="1">
    <location>
        <begin position="707"/>
        <end position="723"/>
    </location>
</feature>
<feature type="compositionally biased region" description="Basic and acidic residues" evidence="1">
    <location>
        <begin position="696"/>
        <end position="706"/>
    </location>
</feature>
<dbReference type="GeneID" id="70192255"/>
<feature type="region of interest" description="Disordered" evidence="1">
    <location>
        <begin position="556"/>
        <end position="624"/>
    </location>
</feature>
<gene>
    <name evidence="2" type="ORF">B0I36DRAFT_434483</name>
</gene>
<dbReference type="AlphaFoldDB" id="A0A9P8Y0B7"/>
<proteinExistence type="predicted"/>
<evidence type="ECO:0000256" key="1">
    <source>
        <dbReference type="SAM" id="MobiDB-lite"/>
    </source>
</evidence>
<comment type="caution">
    <text evidence="2">The sequence shown here is derived from an EMBL/GenBank/DDBJ whole genome shotgun (WGS) entry which is preliminary data.</text>
</comment>
<feature type="compositionally biased region" description="Polar residues" evidence="1">
    <location>
        <begin position="647"/>
        <end position="684"/>
    </location>
</feature>
<name>A0A9P8Y0B7_9PEZI</name>
<feature type="compositionally biased region" description="Basic residues" evidence="1">
    <location>
        <begin position="576"/>
        <end position="601"/>
    </location>
</feature>
<reference evidence="2" key="1">
    <citation type="journal article" date="2021" name="Nat. Commun.">
        <title>Genetic determinants of endophytism in the Arabidopsis root mycobiome.</title>
        <authorList>
            <person name="Mesny F."/>
            <person name="Miyauchi S."/>
            <person name="Thiergart T."/>
            <person name="Pickel B."/>
            <person name="Atanasova L."/>
            <person name="Karlsson M."/>
            <person name="Huettel B."/>
            <person name="Barry K.W."/>
            <person name="Haridas S."/>
            <person name="Chen C."/>
            <person name="Bauer D."/>
            <person name="Andreopoulos W."/>
            <person name="Pangilinan J."/>
            <person name="LaButti K."/>
            <person name="Riley R."/>
            <person name="Lipzen A."/>
            <person name="Clum A."/>
            <person name="Drula E."/>
            <person name="Henrissat B."/>
            <person name="Kohler A."/>
            <person name="Grigoriev I.V."/>
            <person name="Martin F.M."/>
            <person name="Hacquard S."/>
        </authorList>
    </citation>
    <scope>NUCLEOTIDE SEQUENCE</scope>
    <source>
        <strain evidence="2">MPI-CAGE-CH-0230</strain>
    </source>
</reference>
<organism evidence="2 3">
    <name type="scientific">Microdochium trichocladiopsis</name>
    <dbReference type="NCBI Taxonomy" id="1682393"/>
    <lineage>
        <taxon>Eukaryota</taxon>
        <taxon>Fungi</taxon>
        <taxon>Dikarya</taxon>
        <taxon>Ascomycota</taxon>
        <taxon>Pezizomycotina</taxon>
        <taxon>Sordariomycetes</taxon>
        <taxon>Xylariomycetidae</taxon>
        <taxon>Xylariales</taxon>
        <taxon>Microdochiaceae</taxon>
        <taxon>Microdochium</taxon>
    </lineage>
</organism>
<dbReference type="EMBL" id="JAGTJQ010000009">
    <property type="protein sequence ID" value="KAH7024913.1"/>
    <property type="molecule type" value="Genomic_DNA"/>
</dbReference>